<dbReference type="InterPro" id="IPR023753">
    <property type="entry name" value="FAD/NAD-binding_dom"/>
</dbReference>
<dbReference type="InterPro" id="IPR016156">
    <property type="entry name" value="FAD/NAD-linked_Rdtase_dimer_sf"/>
</dbReference>
<dbReference type="PANTHER" id="PTHR43557:SF2">
    <property type="entry name" value="RIESKE DOMAIN-CONTAINING PROTEIN-RELATED"/>
    <property type="match status" value="1"/>
</dbReference>
<comment type="caution">
    <text evidence="7">The sequence shown here is derived from an EMBL/GenBank/DDBJ whole genome shotgun (WGS) entry which is preliminary data.</text>
</comment>
<dbReference type="PRINTS" id="PR00368">
    <property type="entry name" value="FADPNR"/>
</dbReference>
<dbReference type="InterPro" id="IPR028202">
    <property type="entry name" value="Reductase_C"/>
</dbReference>
<dbReference type="Proteomes" id="UP001081071">
    <property type="component" value="Unassembled WGS sequence"/>
</dbReference>
<evidence type="ECO:0000256" key="3">
    <source>
        <dbReference type="ARBA" id="ARBA00022827"/>
    </source>
</evidence>
<comment type="cofactor">
    <cofactor evidence="1">
        <name>FAD</name>
        <dbReference type="ChEBI" id="CHEBI:57692"/>
    </cofactor>
</comment>
<evidence type="ECO:0000259" key="5">
    <source>
        <dbReference type="Pfam" id="PF07992"/>
    </source>
</evidence>
<evidence type="ECO:0000313" key="8">
    <source>
        <dbReference type="Proteomes" id="UP001081071"/>
    </source>
</evidence>
<evidence type="ECO:0000256" key="1">
    <source>
        <dbReference type="ARBA" id="ARBA00001974"/>
    </source>
</evidence>
<keyword evidence="8" id="KW-1185">Reference proteome</keyword>
<dbReference type="Pfam" id="PF14759">
    <property type="entry name" value="Reductase_C"/>
    <property type="match status" value="1"/>
</dbReference>
<dbReference type="InterPro" id="IPR050446">
    <property type="entry name" value="FAD-oxidoreductase/Apoptosis"/>
</dbReference>
<evidence type="ECO:0000256" key="2">
    <source>
        <dbReference type="ARBA" id="ARBA00022630"/>
    </source>
</evidence>
<feature type="domain" description="Reductase C-terminal" evidence="6">
    <location>
        <begin position="320"/>
        <end position="392"/>
    </location>
</feature>
<dbReference type="InterPro" id="IPR036188">
    <property type="entry name" value="FAD/NAD-bd_sf"/>
</dbReference>
<dbReference type="EMBL" id="JAPWIJ010000004">
    <property type="protein sequence ID" value="MCZ4518925.1"/>
    <property type="molecule type" value="Genomic_DNA"/>
</dbReference>
<evidence type="ECO:0000256" key="4">
    <source>
        <dbReference type="ARBA" id="ARBA00023002"/>
    </source>
</evidence>
<dbReference type="Pfam" id="PF07992">
    <property type="entry name" value="Pyr_redox_2"/>
    <property type="match status" value="1"/>
</dbReference>
<keyword evidence="3" id="KW-0274">FAD</keyword>
<dbReference type="Gene3D" id="3.30.390.30">
    <property type="match status" value="1"/>
</dbReference>
<feature type="domain" description="FAD/NAD(P)-binding" evidence="5">
    <location>
        <begin position="6"/>
        <end position="300"/>
    </location>
</feature>
<accession>A0ABT4MD83</accession>
<proteinExistence type="predicted"/>
<reference evidence="7" key="1">
    <citation type="submission" date="2022-12" db="EMBL/GenBank/DDBJ databases">
        <authorList>
            <person name="Krivoruchko A.V."/>
            <person name="Elkin A."/>
        </authorList>
    </citation>
    <scope>NUCLEOTIDE SEQUENCE</scope>
    <source>
        <strain evidence="7">IEGM 1391</strain>
    </source>
</reference>
<dbReference type="RefSeq" id="WP_269603833.1">
    <property type="nucleotide sequence ID" value="NZ_JAPWIJ010000004.1"/>
</dbReference>
<protein>
    <submittedName>
        <fullName evidence="7">FAD-dependent oxidoreductase</fullName>
    </submittedName>
</protein>
<keyword evidence="4" id="KW-0560">Oxidoreductase</keyword>
<keyword evidence="2" id="KW-0285">Flavoprotein</keyword>
<name>A0ABT4MD83_9NOCA</name>
<dbReference type="PANTHER" id="PTHR43557">
    <property type="entry name" value="APOPTOSIS-INDUCING FACTOR 1"/>
    <property type="match status" value="1"/>
</dbReference>
<organism evidence="7 8">
    <name type="scientific">Rhodococcus ruber</name>
    <dbReference type="NCBI Taxonomy" id="1830"/>
    <lineage>
        <taxon>Bacteria</taxon>
        <taxon>Bacillati</taxon>
        <taxon>Actinomycetota</taxon>
        <taxon>Actinomycetes</taxon>
        <taxon>Mycobacteriales</taxon>
        <taxon>Nocardiaceae</taxon>
        <taxon>Rhodococcus</taxon>
    </lineage>
</organism>
<dbReference type="SUPFAM" id="SSF55424">
    <property type="entry name" value="FAD/NAD-linked reductases, dimerisation (C-terminal) domain"/>
    <property type="match status" value="1"/>
</dbReference>
<evidence type="ECO:0000259" key="6">
    <source>
        <dbReference type="Pfam" id="PF14759"/>
    </source>
</evidence>
<dbReference type="SUPFAM" id="SSF51905">
    <property type="entry name" value="FAD/NAD(P)-binding domain"/>
    <property type="match status" value="2"/>
</dbReference>
<gene>
    <name evidence="7" type="ORF">O4220_10380</name>
</gene>
<dbReference type="Gene3D" id="3.50.50.60">
    <property type="entry name" value="FAD/NAD(P)-binding domain"/>
    <property type="match status" value="2"/>
</dbReference>
<dbReference type="PRINTS" id="PR00411">
    <property type="entry name" value="PNDRDTASEI"/>
</dbReference>
<sequence length="397" mass="41953">MTRHHRTVIVGASRAGLAAAQSLRQSNQDEHVTLIGEERWLPYDRTTLSKDVLAGLLSAEGATLCAEEQLDGIDLRLGSRATALNVAESTVDLDNGSAVQFDSLVIATGATPRRLPGSAGLKGVHVLRTLDDSIGLAEDLAESDHIAIVGGGFIGAEIASTATALGRRVTLVEAGPAPMSAVLGTQIGQWSAQLHRSHGVDVRTDVRVDGITSRLGRANGLSLSDGSSVAADLVVMGVGVTPNVGWLAGSGLNLDNGVMCNDRLRAGPSIYAAGDVACWPNPLFDRTMRIEHWTNASEQGTTVGRAIATGEDRTFAPVPYVWSDQYNLRFQLYGDVAGADSVRIVSGSLEEPPLVALFGRQDRLVAALGVNAAKDLLKYRRLITQQTSWDDVAAEMV</sequence>
<evidence type="ECO:0000313" key="7">
    <source>
        <dbReference type="EMBL" id="MCZ4518925.1"/>
    </source>
</evidence>